<gene>
    <name evidence="2" type="ORF">QQS35_00350</name>
</gene>
<evidence type="ECO:0000313" key="3">
    <source>
        <dbReference type="Proteomes" id="UP001235343"/>
    </source>
</evidence>
<feature type="transmembrane region" description="Helical" evidence="1">
    <location>
        <begin position="6"/>
        <end position="26"/>
    </location>
</feature>
<dbReference type="RefSeq" id="WP_285929688.1">
    <property type="nucleotide sequence ID" value="NZ_JASTZU010000001.1"/>
</dbReference>
<evidence type="ECO:0000313" key="2">
    <source>
        <dbReference type="EMBL" id="MDL4838924.1"/>
    </source>
</evidence>
<evidence type="ECO:0000256" key="1">
    <source>
        <dbReference type="SAM" id="Phobius"/>
    </source>
</evidence>
<keyword evidence="3" id="KW-1185">Reference proteome</keyword>
<protein>
    <submittedName>
        <fullName evidence="2">Uncharacterized protein</fullName>
    </submittedName>
</protein>
<keyword evidence="1" id="KW-0812">Transmembrane</keyword>
<dbReference type="EMBL" id="JASTZU010000001">
    <property type="protein sequence ID" value="MDL4838924.1"/>
    <property type="molecule type" value="Genomic_DNA"/>
</dbReference>
<sequence>MGYQIMFYGGLAGVFITLPIVIWLFLKLEIIQVVEDLTGIRLHRAKKQNYPFNGRTARTGKRTTSEIRLKKENAHPEIASSHETELLEETSLLTNEQELEETTLLSSDDETTLLTESELAFMIEEDIMIVHSDRKI</sequence>
<name>A0ABT7L0Q8_9BACI</name>
<reference evidence="2 3" key="1">
    <citation type="submission" date="2023-06" db="EMBL/GenBank/DDBJ databases">
        <title>Aquibacillus rhizosphaerae LR5S19.</title>
        <authorList>
            <person name="Sun J.-Q."/>
        </authorList>
    </citation>
    <scope>NUCLEOTIDE SEQUENCE [LARGE SCALE GENOMIC DNA]</scope>
    <source>
        <strain evidence="2 3">LR5S19</strain>
    </source>
</reference>
<keyword evidence="1" id="KW-0472">Membrane</keyword>
<dbReference type="Proteomes" id="UP001235343">
    <property type="component" value="Unassembled WGS sequence"/>
</dbReference>
<organism evidence="2 3">
    <name type="scientific">Aquibacillus rhizosphaerae</name>
    <dbReference type="NCBI Taxonomy" id="3051431"/>
    <lineage>
        <taxon>Bacteria</taxon>
        <taxon>Bacillati</taxon>
        <taxon>Bacillota</taxon>
        <taxon>Bacilli</taxon>
        <taxon>Bacillales</taxon>
        <taxon>Bacillaceae</taxon>
        <taxon>Aquibacillus</taxon>
    </lineage>
</organism>
<comment type="caution">
    <text evidence="2">The sequence shown here is derived from an EMBL/GenBank/DDBJ whole genome shotgun (WGS) entry which is preliminary data.</text>
</comment>
<proteinExistence type="predicted"/>
<accession>A0ABT7L0Q8</accession>
<keyword evidence="1" id="KW-1133">Transmembrane helix</keyword>